<dbReference type="Proteomes" id="UP000198535">
    <property type="component" value="Unassembled WGS sequence"/>
</dbReference>
<organism evidence="1 2">
    <name type="scientific">Methanolobus profundi</name>
    <dbReference type="NCBI Taxonomy" id="487685"/>
    <lineage>
        <taxon>Archaea</taxon>
        <taxon>Methanobacteriati</taxon>
        <taxon>Methanobacteriota</taxon>
        <taxon>Stenosarchaea group</taxon>
        <taxon>Methanomicrobia</taxon>
        <taxon>Methanosarcinales</taxon>
        <taxon>Methanosarcinaceae</taxon>
        <taxon>Methanolobus</taxon>
    </lineage>
</organism>
<protein>
    <submittedName>
        <fullName evidence="1">TIGR02687 family protein</fullName>
    </submittedName>
</protein>
<dbReference type="STRING" id="487685.SAMN04488696_0375"/>
<dbReference type="NCBIfam" id="TIGR02687">
    <property type="entry name" value="BREX-1 system phosphatase PglZ type A"/>
    <property type="match status" value="1"/>
</dbReference>
<evidence type="ECO:0000313" key="2">
    <source>
        <dbReference type="Proteomes" id="UP000198535"/>
    </source>
</evidence>
<gene>
    <name evidence="1" type="ORF">SAMN04488696_0375</name>
</gene>
<dbReference type="EMBL" id="FOUJ01000001">
    <property type="protein sequence ID" value="SFM21146.1"/>
    <property type="molecule type" value="Genomic_DNA"/>
</dbReference>
<name>A0A1I4P0H6_9EURY</name>
<proteinExistence type="predicted"/>
<dbReference type="Pfam" id="PF08665">
    <property type="entry name" value="PglZ"/>
    <property type="match status" value="1"/>
</dbReference>
<reference evidence="2" key="1">
    <citation type="submission" date="2016-10" db="EMBL/GenBank/DDBJ databases">
        <authorList>
            <person name="Varghese N."/>
            <person name="Submissions S."/>
        </authorList>
    </citation>
    <scope>NUCLEOTIDE SEQUENCE [LARGE SCALE GENOMIC DNA]</scope>
    <source>
        <strain evidence="2">Mob M</strain>
    </source>
</reference>
<sequence>MLNPEKTTQSILKKFDTLGEFEKRKIVFWYDKDPTADEEGLSYIREALGEKGIKLHVLDNNFFATKKMLEKDDTESSYLIYSAEAERDPTLNWLLDIQLYSGRFENSRISDIKSEFGVEGYDLDGFLEKHQQFFSSKKRVEPLKRMYQSDWRKEEFVLGFLGVLSSSSTTDLKEIIRKILINSLDENTNTVWEEIVRFELVEEFWDMVNRYFGYSSEEPTLKKLFLSFLITHISRNTNINLKKYKAYTNSLSNECEIFIRGWMDNSKDSGIFDEYCGMLLESDDKLKKYLNTEVQKYDVIDYIEAESLALFDKHIIHKIVDELDNDKEDFDGYLEWIGSRKTKHWYPDFENIYNALEYAVRLYQFAKEFNEENLSDQNLNRFFRNYTERYYLMDYYYRKFYYYHDKDREKEDLKSTREGIEKLYNNRLLDKLLTRWSELISTEMNGRWNIELIDRQDEFYKLYIKNIINRNDKDKIAVIISDAMRYEVAAELQDVLNKDTRGTLELKYMTSSLPSYTKLGMASLLPHEKLEYRNQSVFADSISTEGTDNRGKILGKMTPDSIAINYEELLNLKQNEAREKFKGIRLFYIYHDKIDATGDHSASEHSVFNAAEETISDVKMIIEKLTNFQIINNLIVTADHGFLYQRDSLESYDKVETSSFDKEKVVASSKRFILSEEDIDLMNVHKFNMNYVIKSPSQNELFAYVPQADLRFKMQGANKNFVHGGAAPQEIVVPVLKYSYQKTADLERKGIKHGKVGLAVINASRKITSSPFSINILQTEKVTDKLLPRRFRIALWDMDGDEFKVSDEKLVIAESTSDEAADRQYKVTLTLTGEIENKVYYVRLIDEEPTDIDREIIDPMPFEVDLLIVDDF</sequence>
<accession>A0A1I4P0H6</accession>
<dbReference type="OrthoDB" id="82438at2157"/>
<evidence type="ECO:0000313" key="1">
    <source>
        <dbReference type="EMBL" id="SFM21146.1"/>
    </source>
</evidence>
<dbReference type="RefSeq" id="WP_091932394.1">
    <property type="nucleotide sequence ID" value="NZ_FOUJ01000001.1"/>
</dbReference>
<dbReference type="AlphaFoldDB" id="A0A1I4P0H6"/>
<dbReference type="InterPro" id="IPR014060">
    <property type="entry name" value="PglZ"/>
</dbReference>
<keyword evidence="2" id="KW-1185">Reference proteome</keyword>